<dbReference type="OrthoDB" id="5243870at2"/>
<dbReference type="AlphaFoldDB" id="A0A1J7BAM9"/>
<feature type="compositionally biased region" description="Low complexity" evidence="1">
    <location>
        <begin position="654"/>
        <end position="667"/>
    </location>
</feature>
<evidence type="ECO:0000256" key="1">
    <source>
        <dbReference type="SAM" id="MobiDB-lite"/>
    </source>
</evidence>
<feature type="compositionally biased region" description="Low complexity" evidence="1">
    <location>
        <begin position="321"/>
        <end position="339"/>
    </location>
</feature>
<feature type="compositionally biased region" description="Low complexity" evidence="1">
    <location>
        <begin position="410"/>
        <end position="425"/>
    </location>
</feature>
<reference evidence="2 3" key="1">
    <citation type="submission" date="2016-10" db="EMBL/GenBank/DDBJ databases">
        <title>Genome sequence of Streptomyces gilvigriseus MUSC 26.</title>
        <authorList>
            <person name="Lee L.-H."/>
            <person name="Ser H.-L."/>
        </authorList>
    </citation>
    <scope>NUCLEOTIDE SEQUENCE [LARGE SCALE GENOMIC DNA]</scope>
    <source>
        <strain evidence="2 3">MUSC 26</strain>
    </source>
</reference>
<keyword evidence="3" id="KW-1185">Reference proteome</keyword>
<accession>A0A1J7BAM9</accession>
<feature type="compositionally biased region" description="Pro residues" evidence="1">
    <location>
        <begin position="507"/>
        <end position="519"/>
    </location>
</feature>
<gene>
    <name evidence="2" type="ORF">BIV57_20480</name>
</gene>
<name>A0A1J7BAM9_9ACTN</name>
<evidence type="ECO:0000313" key="3">
    <source>
        <dbReference type="Proteomes" id="UP000243342"/>
    </source>
</evidence>
<proteinExistence type="predicted"/>
<feature type="compositionally biased region" description="Low complexity" evidence="1">
    <location>
        <begin position="477"/>
        <end position="495"/>
    </location>
</feature>
<feature type="compositionally biased region" description="Gly residues" evidence="1">
    <location>
        <begin position="457"/>
        <end position="476"/>
    </location>
</feature>
<dbReference type="RefSeq" id="WP_071658398.1">
    <property type="nucleotide sequence ID" value="NZ_MLCF01000138.1"/>
</dbReference>
<comment type="caution">
    <text evidence="2">The sequence shown here is derived from an EMBL/GenBank/DDBJ whole genome shotgun (WGS) entry which is preliminary data.</text>
</comment>
<feature type="compositionally biased region" description="Pro residues" evidence="1">
    <location>
        <begin position="380"/>
        <end position="400"/>
    </location>
</feature>
<evidence type="ECO:0008006" key="4">
    <source>
        <dbReference type="Google" id="ProtNLM"/>
    </source>
</evidence>
<dbReference type="STRING" id="1428644.BIV57_20480"/>
<dbReference type="InterPro" id="IPR027417">
    <property type="entry name" value="P-loop_NTPase"/>
</dbReference>
<evidence type="ECO:0000313" key="2">
    <source>
        <dbReference type="EMBL" id="OIV35653.1"/>
    </source>
</evidence>
<dbReference type="Proteomes" id="UP000243342">
    <property type="component" value="Unassembled WGS sequence"/>
</dbReference>
<dbReference type="EMBL" id="MLCF01000138">
    <property type="protein sequence ID" value="OIV35653.1"/>
    <property type="molecule type" value="Genomic_DNA"/>
</dbReference>
<sequence>MALIVLAADKGSPGVTTSALALASVWPRPVVTAECDPAGGDLVYRLPDAHGNPLNPQRGMLSLAADARKGLTPDRLTQHVQALHGGLGVIVGTAGAEQSAGLGSLWPELGPAFARMPGFDVFADCGRVGPDSPTLQLMPYADAVVLIARVEAEQVAHVRDRAAALHARLHRGGAETPPIAVVLVAEAKHGKQVARQVEELMQRSDVPARVVGTLALDPAGAAALAGRGRGRANRALLIRSARAVVQDLFARFGLANAPLAAPGQVPTAVPRAELPAGGAGGGPAELAVAPSRPAPLAQPPVVVNGSTAAPQPAETPEARPARLAQGPAAVNGGAAGPVPESRPARLAQGPTGGGDGPGPASLGRPAPLAQAADGVRPAPLARPLPTSAPIPVPAPGPAPVPASDGGSLGGNAPSFGAASGGAAPAERPEPRSGANGTNGASVPPPAMSMSFAPPAGGTVGGGVPDSGGSSSGGSSGRGLSFAPETPGGEAAPAPGQSSGRGLALPAGTPPSEPATPPEPAASAMPSEPAGPPESGSKTNGAPVAPAANAMSFAPPAAPHLGAPAGALGPVTAAGPAVPAGPASDIIAEPGPGADTDTDPDPDPAAARKAVVDRLLAARRPEQPVPPPATPANPYTALSGYDYEARPAADNPYRSASSTGSGSGTSTPAPAPAEEGR</sequence>
<feature type="compositionally biased region" description="Low complexity" evidence="1">
    <location>
        <begin position="520"/>
        <end position="582"/>
    </location>
</feature>
<dbReference type="Gene3D" id="3.40.50.300">
    <property type="entry name" value="P-loop containing nucleotide triphosphate hydrolases"/>
    <property type="match status" value="1"/>
</dbReference>
<protein>
    <recommendedName>
        <fullName evidence="4">CobQ/CobB/MinD/ParA nucleotide binding domain-containing protein</fullName>
    </recommendedName>
</protein>
<organism evidence="2 3">
    <name type="scientific">Mangrovactinospora gilvigrisea</name>
    <dbReference type="NCBI Taxonomy" id="1428644"/>
    <lineage>
        <taxon>Bacteria</taxon>
        <taxon>Bacillati</taxon>
        <taxon>Actinomycetota</taxon>
        <taxon>Actinomycetes</taxon>
        <taxon>Kitasatosporales</taxon>
        <taxon>Streptomycetaceae</taxon>
        <taxon>Mangrovactinospora</taxon>
    </lineage>
</organism>
<feature type="region of interest" description="Disordered" evidence="1">
    <location>
        <begin position="271"/>
        <end position="676"/>
    </location>
</feature>
<feature type="compositionally biased region" description="Low complexity" evidence="1">
    <location>
        <begin position="447"/>
        <end position="456"/>
    </location>
</feature>